<dbReference type="EMBL" id="OU466863">
    <property type="protein sequence ID" value="CAH2078108.1"/>
    <property type="molecule type" value="Genomic_DNA"/>
</dbReference>
<dbReference type="Proteomes" id="UP000836841">
    <property type="component" value="Chromosome 7"/>
</dbReference>
<evidence type="ECO:0000259" key="3">
    <source>
        <dbReference type="Pfam" id="PF03328"/>
    </source>
</evidence>
<keyword evidence="1" id="KW-0479">Metal-binding</keyword>
<sequence>MFSRIFRRFPSTSMISNLNRTSMLHGVQPHGNALPSKSVPSMAFFSSQRSLKTRLREGENLYGLFLLSFSPEMAEIAAFAGYDFIVIDLEHGAGGIREALNCIRAVEAAGSSTVLRVPDNCQAWTKKALDLGPDGIMFPMIETGKAASDAVSYCRYRPDGLRGCAYTIVRDSRFGFDEEYLRNYSDQLLIMCQIESEEGVKKVKDIVAVDGMDCVMMGPRDLSASMGLLHDPGNPKVKSVMMKAETAVLASDPSNGGAYLAGMATAQDKPVDLRSRGYHMILGATDVPLFKKAVVDDVKNFKSQVLSV</sequence>
<dbReference type="SUPFAM" id="SSF51621">
    <property type="entry name" value="Phosphoenolpyruvate/pyruvate domain"/>
    <property type="match status" value="1"/>
</dbReference>
<dbReference type="GO" id="GO:0046872">
    <property type="term" value="F:metal ion binding"/>
    <property type="evidence" value="ECO:0007669"/>
    <property type="project" value="UniProtKB-KW"/>
</dbReference>
<dbReference type="InterPro" id="IPR005000">
    <property type="entry name" value="Aldolase/citrate-lyase_domain"/>
</dbReference>
<dbReference type="InterPro" id="IPR015813">
    <property type="entry name" value="Pyrv/PenolPyrv_kinase-like_dom"/>
</dbReference>
<accession>A0AAU9T635</accession>
<feature type="domain" description="HpcH/HpaI aldolase/citrate lyase" evidence="3">
    <location>
        <begin position="62"/>
        <end position="290"/>
    </location>
</feature>
<evidence type="ECO:0000313" key="4">
    <source>
        <dbReference type="EMBL" id="CAH2078108.1"/>
    </source>
</evidence>
<dbReference type="PANTHER" id="PTHR30502:SF7">
    <property type="entry name" value="ALDOLASE LIKE"/>
    <property type="match status" value="1"/>
</dbReference>
<evidence type="ECO:0000256" key="2">
    <source>
        <dbReference type="ARBA" id="ARBA00023239"/>
    </source>
</evidence>
<dbReference type="GO" id="GO:0005737">
    <property type="term" value="C:cytoplasm"/>
    <property type="evidence" value="ECO:0007669"/>
    <property type="project" value="TreeGrafter"/>
</dbReference>
<dbReference type="PANTHER" id="PTHR30502">
    <property type="entry name" value="2-KETO-3-DEOXY-L-RHAMNONATE ALDOLASE"/>
    <property type="match status" value="1"/>
</dbReference>
<organism evidence="4 5">
    <name type="scientific">Thlaspi arvense</name>
    <name type="common">Field penny-cress</name>
    <dbReference type="NCBI Taxonomy" id="13288"/>
    <lineage>
        <taxon>Eukaryota</taxon>
        <taxon>Viridiplantae</taxon>
        <taxon>Streptophyta</taxon>
        <taxon>Embryophyta</taxon>
        <taxon>Tracheophyta</taxon>
        <taxon>Spermatophyta</taxon>
        <taxon>Magnoliopsida</taxon>
        <taxon>eudicotyledons</taxon>
        <taxon>Gunneridae</taxon>
        <taxon>Pentapetalae</taxon>
        <taxon>rosids</taxon>
        <taxon>malvids</taxon>
        <taxon>Brassicales</taxon>
        <taxon>Brassicaceae</taxon>
        <taxon>Thlaspideae</taxon>
        <taxon>Thlaspi</taxon>
    </lineage>
</organism>
<reference evidence="4 5" key="1">
    <citation type="submission" date="2022-03" db="EMBL/GenBank/DDBJ databases">
        <authorList>
            <person name="Nunn A."/>
            <person name="Chopra R."/>
            <person name="Nunn A."/>
            <person name="Contreras Garrido A."/>
        </authorList>
    </citation>
    <scope>NUCLEOTIDE SEQUENCE [LARGE SCALE GENOMIC DNA]</scope>
</reference>
<dbReference type="Pfam" id="PF03328">
    <property type="entry name" value="HpcH_HpaI"/>
    <property type="match status" value="1"/>
</dbReference>
<keyword evidence="2" id="KW-0456">Lyase</keyword>
<dbReference type="InterPro" id="IPR040442">
    <property type="entry name" value="Pyrv_kinase-like_dom_sf"/>
</dbReference>
<dbReference type="AlphaFoldDB" id="A0AAU9T635"/>
<gene>
    <name evidence="4" type="ORF">TAV2_LOCUS25686</name>
</gene>
<name>A0AAU9T635_THLAR</name>
<proteinExistence type="predicted"/>
<keyword evidence="5" id="KW-1185">Reference proteome</keyword>
<evidence type="ECO:0000256" key="1">
    <source>
        <dbReference type="ARBA" id="ARBA00022723"/>
    </source>
</evidence>
<evidence type="ECO:0000313" key="5">
    <source>
        <dbReference type="Proteomes" id="UP000836841"/>
    </source>
</evidence>
<dbReference type="GO" id="GO:0016832">
    <property type="term" value="F:aldehyde-lyase activity"/>
    <property type="evidence" value="ECO:0007669"/>
    <property type="project" value="TreeGrafter"/>
</dbReference>
<dbReference type="InterPro" id="IPR050251">
    <property type="entry name" value="HpcH-HpaI_aldolase"/>
</dbReference>
<protein>
    <recommendedName>
        <fullName evidence="3">HpcH/HpaI aldolase/citrate lyase domain-containing protein</fullName>
    </recommendedName>
</protein>
<dbReference type="Gene3D" id="3.20.20.60">
    <property type="entry name" value="Phosphoenolpyruvate-binding domains"/>
    <property type="match status" value="1"/>
</dbReference>